<keyword evidence="1" id="KW-0472">Membrane</keyword>
<dbReference type="Proteomes" id="UP000235119">
    <property type="component" value="Unassembled WGS sequence"/>
</dbReference>
<keyword evidence="1" id="KW-1133">Transmembrane helix</keyword>
<organism evidence="2 3">
    <name type="scientific">Lactobacillus crispatus</name>
    <dbReference type="NCBI Taxonomy" id="47770"/>
    <lineage>
        <taxon>Bacteria</taxon>
        <taxon>Bacillati</taxon>
        <taxon>Bacillota</taxon>
        <taxon>Bacilli</taxon>
        <taxon>Lactobacillales</taxon>
        <taxon>Lactobacillaceae</taxon>
        <taxon>Lactobacillus</taxon>
    </lineage>
</organism>
<evidence type="ECO:0000256" key="1">
    <source>
        <dbReference type="SAM" id="Phobius"/>
    </source>
</evidence>
<dbReference type="RefSeq" id="WP_068813016.1">
    <property type="nucleotide sequence ID" value="NZ_MAKH01000007.1"/>
</dbReference>
<evidence type="ECO:0000313" key="3">
    <source>
        <dbReference type="Proteomes" id="UP000235119"/>
    </source>
</evidence>
<dbReference type="EMBL" id="PKIW01000020">
    <property type="protein sequence ID" value="PLT11361.1"/>
    <property type="molecule type" value="Genomic_DNA"/>
</dbReference>
<sequence>MKRDKGTYVKTLDKNGKVTSIQCLPDGPSFLEQWQRSCEENFLSFLLTDVIVTIVLGTVVAILVGI</sequence>
<reference evidence="2 3" key="1">
    <citation type="submission" date="2017-12" db="EMBL/GenBank/DDBJ databases">
        <title>Phylogenetic diversity of female urinary microbiome.</title>
        <authorList>
            <person name="Thomas-White K."/>
            <person name="Wolfe A.J."/>
        </authorList>
    </citation>
    <scope>NUCLEOTIDE SEQUENCE [LARGE SCALE GENOMIC DNA]</scope>
    <source>
        <strain evidence="2 3">UMB0085</strain>
    </source>
</reference>
<dbReference type="AlphaFoldDB" id="A0A2N5KYN1"/>
<name>A0A2N5KYN1_9LACO</name>
<proteinExistence type="predicted"/>
<keyword evidence="1" id="KW-0812">Transmembrane</keyword>
<accession>A0A2N5KYN1</accession>
<comment type="caution">
    <text evidence="2">The sequence shown here is derived from an EMBL/GenBank/DDBJ whole genome shotgun (WGS) entry which is preliminary data.</text>
</comment>
<feature type="transmembrane region" description="Helical" evidence="1">
    <location>
        <begin position="42"/>
        <end position="64"/>
    </location>
</feature>
<protein>
    <submittedName>
        <fullName evidence="2">Uncharacterized protein</fullName>
    </submittedName>
</protein>
<evidence type="ECO:0000313" key="2">
    <source>
        <dbReference type="EMBL" id="PLT11361.1"/>
    </source>
</evidence>
<gene>
    <name evidence="2" type="ORF">CYJ79_05280</name>
</gene>